<keyword evidence="1 5" id="KW-0328">Glycosyltransferase</keyword>
<keyword evidence="8" id="KW-1185">Reference proteome</keyword>
<dbReference type="InterPro" id="IPR012317">
    <property type="entry name" value="Poly(ADP-ribose)pol_cat_dom"/>
</dbReference>
<dbReference type="PANTHER" id="PTHR10459:SF60">
    <property type="entry name" value="POLY [ADP-RIBOSE] POLYMERASE 2"/>
    <property type="match status" value="1"/>
</dbReference>
<dbReference type="EMBL" id="MCGO01000021">
    <property type="protein sequence ID" value="ORY44691.1"/>
    <property type="molecule type" value="Genomic_DNA"/>
</dbReference>
<evidence type="ECO:0000256" key="3">
    <source>
        <dbReference type="ARBA" id="ARBA00023027"/>
    </source>
</evidence>
<accession>A0A1Y2CCB3</accession>
<keyword evidence="2 5" id="KW-0808">Transferase</keyword>
<dbReference type="EC" id="2.4.2.-" evidence="5"/>
<reference evidence="7 8" key="1">
    <citation type="submission" date="2016-07" db="EMBL/GenBank/DDBJ databases">
        <title>Pervasive Adenine N6-methylation of Active Genes in Fungi.</title>
        <authorList>
            <consortium name="DOE Joint Genome Institute"/>
            <person name="Mondo S.J."/>
            <person name="Dannebaum R.O."/>
            <person name="Kuo R.C."/>
            <person name="Labutti K."/>
            <person name="Haridas S."/>
            <person name="Kuo A."/>
            <person name="Salamov A."/>
            <person name="Ahrendt S.R."/>
            <person name="Lipzen A."/>
            <person name="Sullivan W."/>
            <person name="Andreopoulos W.B."/>
            <person name="Clum A."/>
            <person name="Lindquist E."/>
            <person name="Daum C."/>
            <person name="Ramamoorthy G.K."/>
            <person name="Gryganskyi A."/>
            <person name="Culley D."/>
            <person name="Magnuson J.K."/>
            <person name="James T.Y."/>
            <person name="O'Malley M.A."/>
            <person name="Stajich J.E."/>
            <person name="Spatafora J.W."/>
            <person name="Visel A."/>
            <person name="Grigoriev I.V."/>
        </authorList>
    </citation>
    <scope>NUCLEOTIDE SEQUENCE [LARGE SCALE GENOMIC DNA]</scope>
    <source>
        <strain evidence="7 8">JEL800</strain>
    </source>
</reference>
<evidence type="ECO:0000256" key="5">
    <source>
        <dbReference type="RuleBase" id="RU362114"/>
    </source>
</evidence>
<dbReference type="PROSITE" id="PS51059">
    <property type="entry name" value="PARP_CATALYTIC"/>
    <property type="match status" value="1"/>
</dbReference>
<dbReference type="Proteomes" id="UP000193642">
    <property type="component" value="Unassembled WGS sequence"/>
</dbReference>
<sequence length="274" mass="30311">MKDNTKIPSAKELLAKREELVILSTVYFRLLPTTETSQGLKPILSADLLSKEMIRANNLRYYDTSLMILLAASYNRTLQNPLDYTCAALQTALTPLTDAAEKQLLSTWIAQSKPANVEILNILKVDRAGESEAFLEEKGNKKLLFHGSKLSNMLGILKNGLQVAPIEAQATGYMFGKGIYFADVFAKSWGYVHDWTVPLGTSGDVKAYGYMFVCEVALGDSLELENSDWTLEAGNLRDGCSSTKGLGMREPHPDREMILPDNVTLPMGPYARVH</sequence>
<dbReference type="STRING" id="329046.A0A1Y2CCB3"/>
<dbReference type="GO" id="GO:0006302">
    <property type="term" value="P:double-strand break repair"/>
    <property type="evidence" value="ECO:0007669"/>
    <property type="project" value="TreeGrafter"/>
</dbReference>
<dbReference type="AlphaFoldDB" id="A0A1Y2CCB3"/>
<evidence type="ECO:0000259" key="6">
    <source>
        <dbReference type="PROSITE" id="PS51059"/>
    </source>
</evidence>
<dbReference type="Gene3D" id="3.90.228.10">
    <property type="match status" value="1"/>
</dbReference>
<comment type="catalytic activity">
    <reaction evidence="4">
        <text>NAD(+) + (ADP-D-ribosyl)n-acceptor = nicotinamide + (ADP-D-ribosyl)n+1-acceptor + H(+).</text>
        <dbReference type="EC" id="2.4.2.30"/>
    </reaction>
</comment>
<organism evidence="7 8">
    <name type="scientific">Rhizoclosmatium globosum</name>
    <dbReference type="NCBI Taxonomy" id="329046"/>
    <lineage>
        <taxon>Eukaryota</taxon>
        <taxon>Fungi</taxon>
        <taxon>Fungi incertae sedis</taxon>
        <taxon>Chytridiomycota</taxon>
        <taxon>Chytridiomycota incertae sedis</taxon>
        <taxon>Chytridiomycetes</taxon>
        <taxon>Chytridiales</taxon>
        <taxon>Chytriomycetaceae</taxon>
        <taxon>Rhizoclosmatium</taxon>
    </lineage>
</organism>
<evidence type="ECO:0000256" key="1">
    <source>
        <dbReference type="ARBA" id="ARBA00022676"/>
    </source>
</evidence>
<protein>
    <recommendedName>
        <fullName evidence="5">Poly [ADP-ribose] polymerase</fullName>
        <shortName evidence="5">PARP</shortName>
        <ecNumber evidence="5">2.4.2.-</ecNumber>
    </recommendedName>
</protein>
<dbReference type="GO" id="GO:0005730">
    <property type="term" value="C:nucleolus"/>
    <property type="evidence" value="ECO:0007669"/>
    <property type="project" value="TreeGrafter"/>
</dbReference>
<keyword evidence="3 5" id="KW-0520">NAD</keyword>
<dbReference type="OrthoDB" id="2150186at2759"/>
<dbReference type="Pfam" id="PF00644">
    <property type="entry name" value="PARP"/>
    <property type="match status" value="1"/>
</dbReference>
<feature type="domain" description="PARP catalytic" evidence="6">
    <location>
        <begin position="80"/>
        <end position="274"/>
    </location>
</feature>
<proteinExistence type="predicted"/>
<evidence type="ECO:0000256" key="2">
    <source>
        <dbReference type="ARBA" id="ARBA00022679"/>
    </source>
</evidence>
<dbReference type="GO" id="GO:0003950">
    <property type="term" value="F:NAD+ poly-ADP-ribosyltransferase activity"/>
    <property type="evidence" value="ECO:0007669"/>
    <property type="project" value="UniProtKB-UniRule"/>
</dbReference>
<dbReference type="PANTHER" id="PTHR10459">
    <property type="entry name" value="DNA LIGASE"/>
    <property type="match status" value="1"/>
</dbReference>
<gene>
    <name evidence="7" type="ORF">BCR33DRAFT_206964</name>
</gene>
<evidence type="ECO:0000256" key="4">
    <source>
        <dbReference type="ARBA" id="ARBA00033987"/>
    </source>
</evidence>
<dbReference type="GO" id="GO:0070212">
    <property type="term" value="P:protein poly-ADP-ribosylation"/>
    <property type="evidence" value="ECO:0007669"/>
    <property type="project" value="TreeGrafter"/>
</dbReference>
<dbReference type="SUPFAM" id="SSF56399">
    <property type="entry name" value="ADP-ribosylation"/>
    <property type="match status" value="1"/>
</dbReference>
<dbReference type="InterPro" id="IPR050800">
    <property type="entry name" value="ARTD/PARP"/>
</dbReference>
<comment type="caution">
    <text evidence="7">The sequence shown here is derived from an EMBL/GenBank/DDBJ whole genome shotgun (WGS) entry which is preliminary data.</text>
</comment>
<name>A0A1Y2CCB3_9FUNG</name>
<dbReference type="GO" id="GO:1990404">
    <property type="term" value="F:NAD+-protein mono-ADP-ribosyltransferase activity"/>
    <property type="evidence" value="ECO:0007669"/>
    <property type="project" value="TreeGrafter"/>
</dbReference>
<evidence type="ECO:0000313" key="8">
    <source>
        <dbReference type="Proteomes" id="UP000193642"/>
    </source>
</evidence>
<evidence type="ECO:0000313" key="7">
    <source>
        <dbReference type="EMBL" id="ORY44691.1"/>
    </source>
</evidence>